<gene>
    <name evidence="1" type="ORF">CJ030_MR7G024837</name>
</gene>
<organism evidence="1 2">
    <name type="scientific">Morella rubra</name>
    <name type="common">Chinese bayberry</name>
    <dbReference type="NCBI Taxonomy" id="262757"/>
    <lineage>
        <taxon>Eukaryota</taxon>
        <taxon>Viridiplantae</taxon>
        <taxon>Streptophyta</taxon>
        <taxon>Embryophyta</taxon>
        <taxon>Tracheophyta</taxon>
        <taxon>Spermatophyta</taxon>
        <taxon>Magnoliopsida</taxon>
        <taxon>eudicotyledons</taxon>
        <taxon>Gunneridae</taxon>
        <taxon>Pentapetalae</taxon>
        <taxon>rosids</taxon>
        <taxon>fabids</taxon>
        <taxon>Fagales</taxon>
        <taxon>Myricaceae</taxon>
        <taxon>Morella</taxon>
    </lineage>
</organism>
<comment type="caution">
    <text evidence="1">The sequence shown here is derived from an EMBL/GenBank/DDBJ whole genome shotgun (WGS) entry which is preliminary data.</text>
</comment>
<accession>A0A6A1V4R0</accession>
<dbReference type="AlphaFoldDB" id="A0A6A1V4R0"/>
<keyword evidence="2" id="KW-1185">Reference proteome</keyword>
<evidence type="ECO:0000313" key="2">
    <source>
        <dbReference type="Proteomes" id="UP000516437"/>
    </source>
</evidence>
<name>A0A6A1V4R0_9ROSI</name>
<dbReference type="EMBL" id="RXIC02000025">
    <property type="protein sequence ID" value="KAB1207812.1"/>
    <property type="molecule type" value="Genomic_DNA"/>
</dbReference>
<evidence type="ECO:0000313" key="1">
    <source>
        <dbReference type="EMBL" id="KAB1207812.1"/>
    </source>
</evidence>
<proteinExistence type="predicted"/>
<protein>
    <submittedName>
        <fullName evidence="1">Uncharacterized protein</fullName>
    </submittedName>
</protein>
<reference evidence="1 2" key="1">
    <citation type="journal article" date="2019" name="Plant Biotechnol. J.">
        <title>The red bayberry genome and genetic basis of sex determination.</title>
        <authorList>
            <person name="Jia H.M."/>
            <person name="Jia H.J."/>
            <person name="Cai Q.L."/>
            <person name="Wang Y."/>
            <person name="Zhao H.B."/>
            <person name="Yang W.F."/>
            <person name="Wang G.Y."/>
            <person name="Li Y.H."/>
            <person name="Zhan D.L."/>
            <person name="Shen Y.T."/>
            <person name="Niu Q.F."/>
            <person name="Chang L."/>
            <person name="Qiu J."/>
            <person name="Zhao L."/>
            <person name="Xie H.B."/>
            <person name="Fu W.Y."/>
            <person name="Jin J."/>
            <person name="Li X.W."/>
            <person name="Jiao Y."/>
            <person name="Zhou C.C."/>
            <person name="Tu T."/>
            <person name="Chai C.Y."/>
            <person name="Gao J.L."/>
            <person name="Fan L.J."/>
            <person name="van de Weg E."/>
            <person name="Wang J.Y."/>
            <person name="Gao Z.S."/>
        </authorList>
    </citation>
    <scope>NUCLEOTIDE SEQUENCE [LARGE SCALE GENOMIC DNA]</scope>
    <source>
        <tissue evidence="1">Leaves</tissue>
    </source>
</reference>
<dbReference type="Proteomes" id="UP000516437">
    <property type="component" value="Chromosome 7"/>
</dbReference>
<sequence>MVRASWEWAMRADAFIDRGIKAWFNFMLAPRNLPADRREEWNELMLYVAVVADLIWYTRITVTHQNGKIDLAEVGAIIRRRYDEHKLAWEWKWNGRKSVQWEPPPCSTIKVNFDGVNRVGPDDIVRCDL</sequence>